<organism evidence="1 2">
    <name type="scientific">Caerostris darwini</name>
    <dbReference type="NCBI Taxonomy" id="1538125"/>
    <lineage>
        <taxon>Eukaryota</taxon>
        <taxon>Metazoa</taxon>
        <taxon>Ecdysozoa</taxon>
        <taxon>Arthropoda</taxon>
        <taxon>Chelicerata</taxon>
        <taxon>Arachnida</taxon>
        <taxon>Araneae</taxon>
        <taxon>Araneomorphae</taxon>
        <taxon>Entelegynae</taxon>
        <taxon>Araneoidea</taxon>
        <taxon>Araneidae</taxon>
        <taxon>Caerostris</taxon>
    </lineage>
</organism>
<keyword evidence="2" id="KW-1185">Reference proteome</keyword>
<accession>A0AAV4PJD4</accession>
<name>A0AAV4PJD4_9ARAC</name>
<dbReference type="EMBL" id="BPLQ01003056">
    <property type="protein sequence ID" value="GIX97637.1"/>
    <property type="molecule type" value="Genomic_DNA"/>
</dbReference>
<dbReference type="Proteomes" id="UP001054837">
    <property type="component" value="Unassembled WGS sequence"/>
</dbReference>
<evidence type="ECO:0000313" key="2">
    <source>
        <dbReference type="Proteomes" id="UP001054837"/>
    </source>
</evidence>
<gene>
    <name evidence="1" type="ORF">CDAR_36461</name>
</gene>
<comment type="caution">
    <text evidence="1">The sequence shown here is derived from an EMBL/GenBank/DDBJ whole genome shotgun (WGS) entry which is preliminary data.</text>
</comment>
<sequence length="108" mass="12245">MKTKQNKKKCGISKQGKRIYHIHKSFTKLEIKRDVVKEGKKRNSCLSIPKKTSGGIKGVSKQETSCTSPLAISVIAFKLRYIRLRGRAAESAFEIRLEYDSRVTFVAN</sequence>
<proteinExistence type="predicted"/>
<evidence type="ECO:0000313" key="1">
    <source>
        <dbReference type="EMBL" id="GIX97637.1"/>
    </source>
</evidence>
<dbReference type="AlphaFoldDB" id="A0AAV4PJD4"/>
<protein>
    <submittedName>
        <fullName evidence="1">Uncharacterized protein</fullName>
    </submittedName>
</protein>
<reference evidence="1 2" key="1">
    <citation type="submission" date="2021-06" db="EMBL/GenBank/DDBJ databases">
        <title>Caerostris darwini draft genome.</title>
        <authorList>
            <person name="Kono N."/>
            <person name="Arakawa K."/>
        </authorList>
    </citation>
    <scope>NUCLEOTIDE SEQUENCE [LARGE SCALE GENOMIC DNA]</scope>
</reference>